<dbReference type="InterPro" id="IPR028053">
    <property type="entry name" value="Membr_insert_YidC_N"/>
</dbReference>
<gene>
    <name evidence="13 17" type="primary">yidC</name>
    <name evidence="17" type="ORF">AAIA72_11790</name>
</gene>
<dbReference type="CDD" id="cd20070">
    <property type="entry name" value="5TM_YidC_Alb3"/>
    <property type="match status" value="1"/>
</dbReference>
<dbReference type="GO" id="GO:0051205">
    <property type="term" value="P:protein insertion into membrane"/>
    <property type="evidence" value="ECO:0007669"/>
    <property type="project" value="TreeGrafter"/>
</dbReference>
<feature type="domain" description="Membrane insertase YidC/Oxa/ALB C-terminal" evidence="15">
    <location>
        <begin position="374"/>
        <end position="552"/>
    </location>
</feature>
<reference evidence="17" key="1">
    <citation type="submission" date="2024-05" db="EMBL/GenBank/DDBJ databases">
        <title>Genome sequencing of novel strain.</title>
        <authorList>
            <person name="Ganbat D."/>
            <person name="Ganbat S."/>
            <person name="Lee S.-J."/>
        </authorList>
    </citation>
    <scope>NUCLEOTIDE SEQUENCE</scope>
    <source>
        <strain evidence="17">SMD15-11</strain>
    </source>
</reference>
<evidence type="ECO:0000256" key="14">
    <source>
        <dbReference type="SAM" id="MobiDB-lite"/>
    </source>
</evidence>
<dbReference type="InterPro" id="IPR047196">
    <property type="entry name" value="YidC_ALB_C"/>
</dbReference>
<dbReference type="InterPro" id="IPR038221">
    <property type="entry name" value="YidC_periplasmic_sf"/>
</dbReference>
<evidence type="ECO:0000256" key="5">
    <source>
        <dbReference type="ARBA" id="ARBA00022475"/>
    </source>
</evidence>
<feature type="transmembrane region" description="Helical" evidence="13">
    <location>
        <begin position="518"/>
        <end position="537"/>
    </location>
</feature>
<dbReference type="AlphaFoldDB" id="A0AB39UT76"/>
<evidence type="ECO:0000256" key="7">
    <source>
        <dbReference type="ARBA" id="ARBA00022927"/>
    </source>
</evidence>
<dbReference type="HAMAP" id="MF_01810">
    <property type="entry name" value="YidC_type1"/>
    <property type="match status" value="1"/>
</dbReference>
<dbReference type="KEGG" id="tcd:AAIA72_11790"/>
<feature type="transmembrane region" description="Helical" evidence="13">
    <location>
        <begin position="437"/>
        <end position="460"/>
    </location>
</feature>
<keyword evidence="8 13" id="KW-1133">Transmembrane helix</keyword>
<dbReference type="Pfam" id="PF14849">
    <property type="entry name" value="YidC_periplas"/>
    <property type="match status" value="1"/>
</dbReference>
<feature type="transmembrane region" description="Helical" evidence="13">
    <location>
        <begin position="366"/>
        <end position="390"/>
    </location>
</feature>
<feature type="region of interest" description="Disordered" evidence="14">
    <location>
        <begin position="36"/>
        <end position="73"/>
    </location>
</feature>
<evidence type="ECO:0000256" key="2">
    <source>
        <dbReference type="ARBA" id="ARBA00010527"/>
    </source>
</evidence>
<dbReference type="NCBIfam" id="TIGR03593">
    <property type="entry name" value="yidC_nterm"/>
    <property type="match status" value="1"/>
</dbReference>
<dbReference type="PRINTS" id="PR00701">
    <property type="entry name" value="60KDINNERMP"/>
</dbReference>
<evidence type="ECO:0000256" key="4">
    <source>
        <dbReference type="ARBA" id="ARBA00022448"/>
    </source>
</evidence>
<dbReference type="PANTHER" id="PTHR12428">
    <property type="entry name" value="OXA1"/>
    <property type="match status" value="1"/>
</dbReference>
<feature type="compositionally biased region" description="Low complexity" evidence="14">
    <location>
        <begin position="36"/>
        <end position="54"/>
    </location>
</feature>
<evidence type="ECO:0000256" key="11">
    <source>
        <dbReference type="ARBA" id="ARBA00033245"/>
    </source>
</evidence>
<dbReference type="GO" id="GO:0005886">
    <property type="term" value="C:plasma membrane"/>
    <property type="evidence" value="ECO:0007669"/>
    <property type="project" value="UniProtKB-SubCell"/>
</dbReference>
<evidence type="ECO:0000256" key="6">
    <source>
        <dbReference type="ARBA" id="ARBA00022692"/>
    </source>
</evidence>
<dbReference type="InterPro" id="IPR028055">
    <property type="entry name" value="YidC/Oxa/ALB_C"/>
</dbReference>
<dbReference type="EMBL" id="CP154858">
    <property type="protein sequence ID" value="XDT71486.1"/>
    <property type="molecule type" value="Genomic_DNA"/>
</dbReference>
<evidence type="ECO:0000256" key="8">
    <source>
        <dbReference type="ARBA" id="ARBA00022989"/>
    </source>
</evidence>
<evidence type="ECO:0000256" key="3">
    <source>
        <dbReference type="ARBA" id="ARBA00015325"/>
    </source>
</evidence>
<proteinExistence type="inferred from homology"/>
<dbReference type="PRINTS" id="PR01900">
    <property type="entry name" value="YIDCPROTEIN"/>
</dbReference>
<comment type="subcellular location">
    <subcellularLocation>
        <location evidence="1">Cell inner membrane</location>
        <topology evidence="1">Multi-pass membrane protein</topology>
    </subcellularLocation>
    <subcellularLocation>
        <location evidence="13">Cell membrane</location>
        <topology evidence="13">Multi-pass membrane protein</topology>
    </subcellularLocation>
</comment>
<evidence type="ECO:0000256" key="10">
    <source>
        <dbReference type="ARBA" id="ARBA00023186"/>
    </source>
</evidence>
<evidence type="ECO:0000259" key="16">
    <source>
        <dbReference type="Pfam" id="PF14849"/>
    </source>
</evidence>
<keyword evidence="5 13" id="KW-1003">Cell membrane</keyword>
<dbReference type="GO" id="GO:0032977">
    <property type="term" value="F:membrane insertase activity"/>
    <property type="evidence" value="ECO:0007669"/>
    <property type="project" value="InterPro"/>
</dbReference>
<comment type="similarity">
    <text evidence="2 13">Belongs to the OXA1/ALB3/YidC family. Type 1 subfamily.</text>
</comment>
<sequence length="564" mass="62972">MSSTLKLLRTAIIIALMAVAYLMVLEWNRDFGDAPATSSGSSTPALSSTASNTNPHGELDTPETAGASPEVSSQLAEASATPVVITTDVLRLTLDPVGGVIRSAELLKYPVSLKDKSPFPLLETSDRRTYFAQVALLGKDGFYDRKFGQPPHYRVSQNTWTLRDGEEILDIDLTFEKNGIQLIKRFTLARNSYEVKVRYLISNQSDKPFTANLATKLVRDDSPDPGSSSGMGAVSFHGPVFSTTKNPYEKVSLSDLEDGPVKETDESGWIAFIQHYFAAAIIPQTEAMHVYQAKLQQQNGRKLYLTGFVDPAVEVAPGAKVELPVKLYIGPKVLDILEKVAPNLDLTVDYGWLWWISKPLFLLLKFIHGLVGNWGVAIILLTVLVKAAFYKLSAASYRSMARMRKVAPELQRLRELYGDDRQKMSQAMMELYRKQKINPLGGCLPILVQMPVFIALYWVLLESVELRQAPFFGWIQDLSIMDPYFILPLLMGASMYIQTSLNPAPPDPMQAKMMRLMPVIFTVFFLWFPAGLVLYWLTNNILSIAQQWMITRTIEKEGLGAPSE</sequence>
<name>A0AB39UT76_9GAMM</name>
<dbReference type="NCBIfam" id="TIGR03592">
    <property type="entry name" value="yidC_oxa1_cterm"/>
    <property type="match status" value="1"/>
</dbReference>
<dbReference type="NCBIfam" id="NF002352">
    <property type="entry name" value="PRK01318.1-3"/>
    <property type="match status" value="1"/>
</dbReference>
<evidence type="ECO:0000259" key="15">
    <source>
        <dbReference type="Pfam" id="PF02096"/>
    </source>
</evidence>
<evidence type="ECO:0000313" key="17">
    <source>
        <dbReference type="EMBL" id="XDT71486.1"/>
    </source>
</evidence>
<evidence type="ECO:0000256" key="12">
    <source>
        <dbReference type="ARBA" id="ARBA00033342"/>
    </source>
</evidence>
<feature type="transmembrane region" description="Helical" evidence="13">
    <location>
        <begin position="480"/>
        <end position="497"/>
    </location>
</feature>
<evidence type="ECO:0000256" key="9">
    <source>
        <dbReference type="ARBA" id="ARBA00023136"/>
    </source>
</evidence>
<keyword evidence="7 13" id="KW-0653">Protein transport</keyword>
<keyword evidence="9 13" id="KW-0472">Membrane</keyword>
<dbReference type="InterPro" id="IPR001708">
    <property type="entry name" value="YidC/ALB3/OXA1/COX18"/>
</dbReference>
<accession>A0AB39UT76</accession>
<dbReference type="CDD" id="cd19961">
    <property type="entry name" value="EcYidC-like_peri"/>
    <property type="match status" value="1"/>
</dbReference>
<dbReference type="PANTHER" id="PTHR12428:SF65">
    <property type="entry name" value="CYTOCHROME C OXIDASE ASSEMBLY PROTEIN COX18, MITOCHONDRIAL"/>
    <property type="match status" value="1"/>
</dbReference>
<dbReference type="InterPro" id="IPR019998">
    <property type="entry name" value="Membr_insert_YidC"/>
</dbReference>
<feature type="domain" description="Membrane insertase YidC N-terminal" evidence="16">
    <location>
        <begin position="83"/>
        <end position="362"/>
    </location>
</feature>
<feature type="transmembrane region" description="Helical" evidence="13">
    <location>
        <begin position="7"/>
        <end position="25"/>
    </location>
</feature>
<keyword evidence="4 13" id="KW-0813">Transport</keyword>
<dbReference type="RefSeq" id="WP_369600522.1">
    <property type="nucleotide sequence ID" value="NZ_CP154858.1"/>
</dbReference>
<evidence type="ECO:0000256" key="1">
    <source>
        <dbReference type="ARBA" id="ARBA00004429"/>
    </source>
</evidence>
<comment type="subunit">
    <text evidence="13">Interacts with the Sec translocase complex via SecD. Specifically interacts with transmembrane segments of nascent integral membrane proteins during membrane integration.</text>
</comment>
<keyword evidence="10 13" id="KW-0143">Chaperone</keyword>
<dbReference type="Gene3D" id="2.70.98.90">
    <property type="match status" value="1"/>
</dbReference>
<keyword evidence="6 13" id="KW-0812">Transmembrane</keyword>
<protein>
    <recommendedName>
        <fullName evidence="3 13">Membrane protein insertase YidC</fullName>
    </recommendedName>
    <alternativeName>
        <fullName evidence="12 13">Foldase YidC</fullName>
    </alternativeName>
    <alternativeName>
        <fullName evidence="11 13">Membrane integrase YidC</fullName>
    </alternativeName>
    <alternativeName>
        <fullName evidence="13">Membrane protein YidC</fullName>
    </alternativeName>
</protein>
<organism evidence="17">
    <name type="scientific">Thermohahella caldifontis</name>
    <dbReference type="NCBI Taxonomy" id="3142973"/>
    <lineage>
        <taxon>Bacteria</taxon>
        <taxon>Pseudomonadati</taxon>
        <taxon>Pseudomonadota</taxon>
        <taxon>Gammaproteobacteria</taxon>
        <taxon>Oceanospirillales</taxon>
        <taxon>Hahellaceae</taxon>
        <taxon>Thermohahella</taxon>
    </lineage>
</organism>
<dbReference type="GO" id="GO:0015031">
    <property type="term" value="P:protein transport"/>
    <property type="evidence" value="ECO:0007669"/>
    <property type="project" value="UniProtKB-KW"/>
</dbReference>
<dbReference type="Pfam" id="PF02096">
    <property type="entry name" value="60KD_IMP"/>
    <property type="match status" value="1"/>
</dbReference>
<evidence type="ECO:0000256" key="13">
    <source>
        <dbReference type="HAMAP-Rule" id="MF_01810"/>
    </source>
</evidence>
<comment type="function">
    <text evidence="13">Required for the insertion and/or proper folding and/or complex formation of integral membrane proteins into the membrane. Involved in integration of membrane proteins that insert both dependently and independently of the Sec translocase complex, as well as at least some lipoproteins. Aids folding of multispanning membrane proteins.</text>
</comment>